<organism evidence="2 3">
    <name type="scientific">Nocardioides bigeumensis</name>
    <dbReference type="NCBI Taxonomy" id="433657"/>
    <lineage>
        <taxon>Bacteria</taxon>
        <taxon>Bacillati</taxon>
        <taxon>Actinomycetota</taxon>
        <taxon>Actinomycetes</taxon>
        <taxon>Propionibacteriales</taxon>
        <taxon>Nocardioidaceae</taxon>
        <taxon>Nocardioides</taxon>
    </lineage>
</organism>
<comment type="caution">
    <text evidence="2">The sequence shown here is derived from an EMBL/GenBank/DDBJ whole genome shotgun (WGS) entry which is preliminary data.</text>
</comment>
<gene>
    <name evidence="2" type="ORF">GCM10009843_03270</name>
</gene>
<feature type="transmembrane region" description="Helical" evidence="1">
    <location>
        <begin position="271"/>
        <end position="293"/>
    </location>
</feature>
<keyword evidence="1" id="KW-0812">Transmembrane</keyword>
<feature type="transmembrane region" description="Helical" evidence="1">
    <location>
        <begin position="73"/>
        <end position="97"/>
    </location>
</feature>
<feature type="transmembrane region" description="Helical" evidence="1">
    <location>
        <begin position="128"/>
        <end position="151"/>
    </location>
</feature>
<evidence type="ECO:0000313" key="3">
    <source>
        <dbReference type="Proteomes" id="UP001500575"/>
    </source>
</evidence>
<dbReference type="Proteomes" id="UP001500575">
    <property type="component" value="Unassembled WGS sequence"/>
</dbReference>
<keyword evidence="1" id="KW-0472">Membrane</keyword>
<accession>A0ABN2XPN0</accession>
<reference evidence="2 3" key="1">
    <citation type="journal article" date="2019" name="Int. J. Syst. Evol. Microbiol.">
        <title>The Global Catalogue of Microorganisms (GCM) 10K type strain sequencing project: providing services to taxonomists for standard genome sequencing and annotation.</title>
        <authorList>
            <consortium name="The Broad Institute Genomics Platform"/>
            <consortium name="The Broad Institute Genome Sequencing Center for Infectious Disease"/>
            <person name="Wu L."/>
            <person name="Ma J."/>
        </authorList>
    </citation>
    <scope>NUCLEOTIDE SEQUENCE [LARGE SCALE GENOMIC DNA]</scope>
    <source>
        <strain evidence="2 3">JCM 16021</strain>
    </source>
</reference>
<feature type="transmembrane region" description="Helical" evidence="1">
    <location>
        <begin position="34"/>
        <end position="53"/>
    </location>
</feature>
<proteinExistence type="predicted"/>
<feature type="transmembrane region" description="Helical" evidence="1">
    <location>
        <begin position="163"/>
        <end position="186"/>
    </location>
</feature>
<feature type="transmembrane region" description="Helical" evidence="1">
    <location>
        <begin position="193"/>
        <end position="215"/>
    </location>
</feature>
<protein>
    <submittedName>
        <fullName evidence="2">ABC transporter permease</fullName>
    </submittedName>
</protein>
<evidence type="ECO:0000313" key="2">
    <source>
        <dbReference type="EMBL" id="GAA2114620.1"/>
    </source>
</evidence>
<name>A0ABN2XPN0_9ACTN</name>
<keyword evidence="1" id="KW-1133">Transmembrane helix</keyword>
<sequence length="297" mass="30531">MSDTTVPSVLVPGSARTALLIAGLTLREAARRRVLLALIVLTALLLLLSGWGFSRLGAEADTGSMTSGEVRLVASQLLNLVMFGFSLVAALGTAFLAGPTLAGETESGIALSVLARPVRRSAVLLGKWLGLVGFGVGFVVLAGLTQCLIVLAAADYWPPRPAIALGLLAAQTVVLLTLTLLLATAVSPMASGVVAIGLFGATWVAGVVGGIGAALDNDGLARIAAVSRMVLPTDGLWRGAMNAFQDPSVIVTWGGQDVEAFPFLSIAPLTWGYLVWVVVWLCMVGGLAAAAFARKDL</sequence>
<dbReference type="RefSeq" id="WP_344301850.1">
    <property type="nucleotide sequence ID" value="NZ_BAAAQQ010000002.1"/>
</dbReference>
<keyword evidence="3" id="KW-1185">Reference proteome</keyword>
<evidence type="ECO:0000256" key="1">
    <source>
        <dbReference type="SAM" id="Phobius"/>
    </source>
</evidence>
<dbReference type="EMBL" id="BAAAQQ010000002">
    <property type="protein sequence ID" value="GAA2114620.1"/>
    <property type="molecule type" value="Genomic_DNA"/>
</dbReference>
<dbReference type="PANTHER" id="PTHR43471">
    <property type="entry name" value="ABC TRANSPORTER PERMEASE"/>
    <property type="match status" value="1"/>
</dbReference>